<evidence type="ECO:0000313" key="3">
    <source>
        <dbReference type="EMBL" id="MDR6891790.1"/>
    </source>
</evidence>
<dbReference type="AlphaFoldDB" id="A0AAE4C7W1"/>
<dbReference type="Pfam" id="PF00248">
    <property type="entry name" value="Aldo_ket_red"/>
    <property type="match status" value="1"/>
</dbReference>
<keyword evidence="1 3" id="KW-0560">Oxidoreductase</keyword>
<evidence type="ECO:0000313" key="4">
    <source>
        <dbReference type="Proteomes" id="UP001247307"/>
    </source>
</evidence>
<gene>
    <name evidence="3" type="ORF">J2S35_000730</name>
</gene>
<dbReference type="EC" id="1.1.1.91" evidence="3"/>
<dbReference type="GO" id="GO:0005829">
    <property type="term" value="C:cytosol"/>
    <property type="evidence" value="ECO:0007669"/>
    <property type="project" value="UniProtKB-ARBA"/>
</dbReference>
<dbReference type="FunFam" id="3.20.20.100:FF:000004">
    <property type="entry name" value="Oxidoreductase, aldo/keto reductase"/>
    <property type="match status" value="1"/>
</dbReference>
<organism evidence="3 4">
    <name type="scientific">Falsarthrobacter nasiphocae</name>
    <dbReference type="NCBI Taxonomy" id="189863"/>
    <lineage>
        <taxon>Bacteria</taxon>
        <taxon>Bacillati</taxon>
        <taxon>Actinomycetota</taxon>
        <taxon>Actinomycetes</taxon>
        <taxon>Micrococcales</taxon>
        <taxon>Micrococcaceae</taxon>
        <taxon>Falsarthrobacter</taxon>
    </lineage>
</organism>
<keyword evidence="4" id="KW-1185">Reference proteome</keyword>
<proteinExistence type="predicted"/>
<dbReference type="SUPFAM" id="SSF51430">
    <property type="entry name" value="NAD(P)-linked oxidoreductase"/>
    <property type="match status" value="1"/>
</dbReference>
<dbReference type="InterPro" id="IPR050523">
    <property type="entry name" value="AKR_Detox_Biosynth"/>
</dbReference>
<dbReference type="RefSeq" id="WP_309849966.1">
    <property type="nucleotide sequence ID" value="NZ_BAAAIU010000042.1"/>
</dbReference>
<sequence length="341" mass="36976">MKMNMLGPTGLAASEYALGTMTFGGATDEATAFAMMDRYVEAGGNVIDTADIYNLGASEEIVGRWLAARPDAAPDVVLASKARFGTGERDGVNQRGYGRKFLHDSLEGSLRRLGVDSIDLFQLHAWDPRTPITEALRFLNDAMAAGRIHAYGLSNFTGWQITKTVYEARLHGWAEPVSIQPQYSLLVREIESEILDAADDAGMAVLPWSPLAGGWLSGKYRKDDEPSSDSRFAGRAANLQSSWDERNEDPRTWAVLGELERIASAHGCTVPQAALAWTAAQPGITSVLLGARTMEQLEDNLGAVSVELTADDIDALNQVSKPALTEYPYGAPALEQRSRDI</sequence>
<reference evidence="3" key="1">
    <citation type="submission" date="2023-07" db="EMBL/GenBank/DDBJ databases">
        <title>Sequencing the genomes of 1000 actinobacteria strains.</title>
        <authorList>
            <person name="Klenk H.-P."/>
        </authorList>
    </citation>
    <scope>NUCLEOTIDE SEQUENCE</scope>
    <source>
        <strain evidence="3">DSM 13988</strain>
    </source>
</reference>
<protein>
    <submittedName>
        <fullName evidence="3">Aryl-alcohol dehydrogenase (NADP+)</fullName>
        <ecNumber evidence="3">1.1.1.91</ecNumber>
    </submittedName>
</protein>
<accession>A0AAE4C7W1</accession>
<evidence type="ECO:0000259" key="2">
    <source>
        <dbReference type="Pfam" id="PF00248"/>
    </source>
</evidence>
<name>A0AAE4C7W1_9MICC</name>
<dbReference type="Proteomes" id="UP001247307">
    <property type="component" value="Unassembled WGS sequence"/>
</dbReference>
<dbReference type="PANTHER" id="PTHR43364:SF4">
    <property type="entry name" value="NAD(P)-LINKED OXIDOREDUCTASE SUPERFAMILY PROTEIN"/>
    <property type="match status" value="1"/>
</dbReference>
<dbReference type="Gene3D" id="3.20.20.100">
    <property type="entry name" value="NADP-dependent oxidoreductase domain"/>
    <property type="match status" value="1"/>
</dbReference>
<feature type="domain" description="NADP-dependent oxidoreductase" evidence="2">
    <location>
        <begin position="18"/>
        <end position="320"/>
    </location>
</feature>
<evidence type="ECO:0000256" key="1">
    <source>
        <dbReference type="ARBA" id="ARBA00023002"/>
    </source>
</evidence>
<dbReference type="InterPro" id="IPR036812">
    <property type="entry name" value="NAD(P)_OxRdtase_dom_sf"/>
</dbReference>
<dbReference type="PANTHER" id="PTHR43364">
    <property type="entry name" value="NADH-SPECIFIC METHYLGLYOXAL REDUCTASE-RELATED"/>
    <property type="match status" value="1"/>
</dbReference>
<dbReference type="GO" id="GO:0047681">
    <property type="term" value="F:aryl-alcohol dehydrogenase (NADP+) activity"/>
    <property type="evidence" value="ECO:0007669"/>
    <property type="project" value="UniProtKB-EC"/>
</dbReference>
<comment type="caution">
    <text evidence="3">The sequence shown here is derived from an EMBL/GenBank/DDBJ whole genome shotgun (WGS) entry which is preliminary data.</text>
</comment>
<dbReference type="EMBL" id="JAVDUI010000001">
    <property type="protein sequence ID" value="MDR6891790.1"/>
    <property type="molecule type" value="Genomic_DNA"/>
</dbReference>
<dbReference type="InterPro" id="IPR023210">
    <property type="entry name" value="NADP_OxRdtase_dom"/>
</dbReference>